<evidence type="ECO:0000313" key="10">
    <source>
        <dbReference type="EMBL" id="ABM79250.1"/>
    </source>
</evidence>
<evidence type="ECO:0000256" key="7">
    <source>
        <dbReference type="ARBA" id="ARBA00022840"/>
    </source>
</evidence>
<dbReference type="AlphaFoldDB" id="A2CCP0"/>
<evidence type="ECO:0000256" key="6">
    <source>
        <dbReference type="ARBA" id="ARBA00022777"/>
    </source>
</evidence>
<dbReference type="STRING" id="59922.P9303_25191"/>
<accession>A2CCP0</accession>
<evidence type="ECO:0000256" key="3">
    <source>
        <dbReference type="ARBA" id="ARBA00013253"/>
    </source>
</evidence>
<dbReference type="UniPathway" id="UPA00077">
    <property type="reaction ID" value="UER00155"/>
</dbReference>
<keyword evidence="5" id="KW-0547">Nucleotide-binding</keyword>
<reference evidence="10 11" key="1">
    <citation type="journal article" date="2007" name="PLoS Genet.">
        <title>Patterns and implications of gene gain and loss in the evolution of Prochlorococcus.</title>
        <authorList>
            <person name="Kettler G.C."/>
            <person name="Martiny A.C."/>
            <person name="Huang K."/>
            <person name="Zucker J."/>
            <person name="Coleman M.L."/>
            <person name="Rodrigue S."/>
            <person name="Chen F."/>
            <person name="Lapidus A."/>
            <person name="Ferriera S."/>
            <person name="Johnson J."/>
            <person name="Steglich C."/>
            <person name="Church G.M."/>
            <person name="Richardson P."/>
            <person name="Chisholm S.W."/>
        </authorList>
    </citation>
    <scope>NUCLEOTIDE SEQUENCE [LARGE SCALE GENOMIC DNA]</scope>
    <source>
        <strain evidence="10 11">MIT 9303</strain>
    </source>
</reference>
<keyword evidence="6 10" id="KW-0418">Kinase</keyword>
<dbReference type="EC" id="2.7.6.3" evidence="3"/>
<gene>
    <name evidence="10" type="primary">folK</name>
    <name evidence="10" type="ordered locus">P9303_25191</name>
</gene>
<evidence type="ECO:0000256" key="1">
    <source>
        <dbReference type="ARBA" id="ARBA00000198"/>
    </source>
</evidence>
<dbReference type="Gene3D" id="3.30.70.560">
    <property type="entry name" value="7,8-Dihydro-6-hydroxymethylpterin-pyrophosphokinase HPPK"/>
    <property type="match status" value="1"/>
</dbReference>
<dbReference type="PANTHER" id="PTHR43071">
    <property type="entry name" value="2-AMINO-4-HYDROXY-6-HYDROXYMETHYLDIHYDROPTERIDINE PYROPHOSPHOKINASE"/>
    <property type="match status" value="1"/>
</dbReference>
<comment type="catalytic activity">
    <reaction evidence="1">
        <text>6-hydroxymethyl-7,8-dihydropterin + ATP = (7,8-dihydropterin-6-yl)methyl diphosphate + AMP + H(+)</text>
        <dbReference type="Rhea" id="RHEA:11412"/>
        <dbReference type="ChEBI" id="CHEBI:15378"/>
        <dbReference type="ChEBI" id="CHEBI:30616"/>
        <dbReference type="ChEBI" id="CHEBI:44841"/>
        <dbReference type="ChEBI" id="CHEBI:72950"/>
        <dbReference type="ChEBI" id="CHEBI:456215"/>
        <dbReference type="EC" id="2.7.6.3"/>
    </reaction>
</comment>
<keyword evidence="7" id="KW-0067">ATP-binding</keyword>
<evidence type="ECO:0000256" key="5">
    <source>
        <dbReference type="ARBA" id="ARBA00022741"/>
    </source>
</evidence>
<dbReference type="NCBIfam" id="TIGR01498">
    <property type="entry name" value="folK"/>
    <property type="match status" value="1"/>
</dbReference>
<evidence type="ECO:0000313" key="11">
    <source>
        <dbReference type="Proteomes" id="UP000002274"/>
    </source>
</evidence>
<dbReference type="InterPro" id="IPR035907">
    <property type="entry name" value="Hppk_sf"/>
</dbReference>
<dbReference type="InterPro" id="IPR000550">
    <property type="entry name" value="Hppk"/>
</dbReference>
<keyword evidence="8" id="KW-0289">Folate biosynthesis</keyword>
<dbReference type="GO" id="GO:0003848">
    <property type="term" value="F:2-amino-4-hydroxy-6-hydroxymethyldihydropteridine diphosphokinase activity"/>
    <property type="evidence" value="ECO:0007669"/>
    <property type="project" value="UniProtKB-EC"/>
</dbReference>
<evidence type="ECO:0000256" key="2">
    <source>
        <dbReference type="ARBA" id="ARBA00005051"/>
    </source>
</evidence>
<dbReference type="Pfam" id="PF01288">
    <property type="entry name" value="HPPK"/>
    <property type="match status" value="1"/>
</dbReference>
<dbReference type="Proteomes" id="UP000002274">
    <property type="component" value="Chromosome"/>
</dbReference>
<evidence type="ECO:0000256" key="8">
    <source>
        <dbReference type="ARBA" id="ARBA00022909"/>
    </source>
</evidence>
<dbReference type="PANTHER" id="PTHR43071:SF1">
    <property type="entry name" value="2-AMINO-4-HYDROXY-6-HYDROXYMETHYLDIHYDROPTERIDINE PYROPHOSPHOKINASE"/>
    <property type="match status" value="1"/>
</dbReference>
<dbReference type="EMBL" id="CP000554">
    <property type="protein sequence ID" value="ABM79250.1"/>
    <property type="molecule type" value="Genomic_DNA"/>
</dbReference>
<organism evidence="10 11">
    <name type="scientific">Prochlorococcus marinus (strain MIT 9303)</name>
    <dbReference type="NCBI Taxonomy" id="59922"/>
    <lineage>
        <taxon>Bacteria</taxon>
        <taxon>Bacillati</taxon>
        <taxon>Cyanobacteriota</taxon>
        <taxon>Cyanophyceae</taxon>
        <taxon>Synechococcales</taxon>
        <taxon>Prochlorococcaceae</taxon>
        <taxon>Prochlorococcus</taxon>
    </lineage>
</organism>
<feature type="domain" description="7,8-dihydro-6-hydroxymethylpterin-pyrophosphokinase" evidence="9">
    <location>
        <begin position="114"/>
        <end position="228"/>
    </location>
</feature>
<proteinExistence type="predicted"/>
<protein>
    <recommendedName>
        <fullName evidence="3">2-amino-4-hydroxy-6-hydroxymethyldihydropteridine diphosphokinase</fullName>
        <ecNumber evidence="3">2.7.6.3</ecNumber>
    </recommendedName>
</protein>
<dbReference type="SUPFAM" id="SSF55083">
    <property type="entry name" value="6-hydroxymethyl-7,8-dihydropterin pyrophosphokinase, HPPK"/>
    <property type="match status" value="1"/>
</dbReference>
<dbReference type="GO" id="GO:0016301">
    <property type="term" value="F:kinase activity"/>
    <property type="evidence" value="ECO:0007669"/>
    <property type="project" value="UniProtKB-KW"/>
</dbReference>
<name>A2CCP0_PROM3</name>
<dbReference type="GO" id="GO:0046654">
    <property type="term" value="P:tetrahydrofolate biosynthetic process"/>
    <property type="evidence" value="ECO:0007669"/>
    <property type="project" value="UniProtKB-UniPathway"/>
</dbReference>
<dbReference type="GO" id="GO:0005524">
    <property type="term" value="F:ATP binding"/>
    <property type="evidence" value="ECO:0007669"/>
    <property type="project" value="UniProtKB-KW"/>
</dbReference>
<dbReference type="CDD" id="cd00483">
    <property type="entry name" value="HPPK"/>
    <property type="match status" value="1"/>
</dbReference>
<evidence type="ECO:0000259" key="9">
    <source>
        <dbReference type="Pfam" id="PF01288"/>
    </source>
</evidence>
<comment type="pathway">
    <text evidence="2">Cofactor biosynthesis; tetrahydrofolate biosynthesis; 2-amino-4-hydroxy-6-hydroxymethyl-7,8-dihydropteridine diphosphate from 7,8-dihydroneopterin triphosphate: step 4/4.</text>
</comment>
<dbReference type="HOGENOM" id="CLU_097916_3_1_3"/>
<evidence type="ECO:0000256" key="4">
    <source>
        <dbReference type="ARBA" id="ARBA00022679"/>
    </source>
</evidence>
<dbReference type="GO" id="GO:0046656">
    <property type="term" value="P:folic acid biosynthetic process"/>
    <property type="evidence" value="ECO:0007669"/>
    <property type="project" value="UniProtKB-KW"/>
</dbReference>
<keyword evidence="4 10" id="KW-0808">Transferase</keyword>
<dbReference type="KEGG" id="pmf:P9303_25191"/>
<sequence>MRVPWPVIAARGKARVAMSWPARSLDLVLAVAADPLATMESPRLDDVCASLADQLGVSTAYSAPSTLAVALGANLASAFGPPRATLRAVRPELEQTIDEWLSTSLGEASGARVNPAGLRCRWSPLFETDPVGGPPEQPVYINAVVVVDGPRLALLQPCEAAALSLLARLLALEKRFGRDRQAELMRWESRSLDLDLLAWGALQVQHEALILPHPRLIERSFVVVPLAAALTGVGQGPRRIPPDLDWLE</sequence>